<reference evidence="8" key="1">
    <citation type="submission" date="2016-10" db="EMBL/GenBank/DDBJ databases">
        <authorList>
            <person name="Varghese N."/>
            <person name="Submissions S."/>
        </authorList>
    </citation>
    <scope>NUCLEOTIDE SEQUENCE [LARGE SCALE GENOMIC DNA]</scope>
    <source>
        <strain evidence="8">DSM 1565</strain>
    </source>
</reference>
<keyword evidence="3" id="KW-0479">Metal-binding</keyword>
<comment type="pathway">
    <text evidence="3 4">Cofactor biosynthesis; coenzyme A biosynthesis; CoA from (R)-pantothenate: step 3/5.</text>
</comment>
<evidence type="ECO:0000313" key="7">
    <source>
        <dbReference type="EMBL" id="SFV37971.1"/>
    </source>
</evidence>
<dbReference type="GO" id="GO:0004632">
    <property type="term" value="F:phosphopantothenate--cysteine ligase activity"/>
    <property type="evidence" value="ECO:0007669"/>
    <property type="project" value="UniProtKB-UniRule"/>
</dbReference>
<comment type="similarity">
    <text evidence="3 4">In the C-terminal section; belongs to the PPC synthetase family.</text>
</comment>
<comment type="cofactor">
    <cofactor evidence="3">
        <name>Mg(2+)</name>
        <dbReference type="ChEBI" id="CHEBI:18420"/>
    </cofactor>
</comment>
<dbReference type="InterPro" id="IPR005252">
    <property type="entry name" value="CoaBC"/>
</dbReference>
<dbReference type="Pfam" id="PF02441">
    <property type="entry name" value="Flavoprotein"/>
    <property type="match status" value="1"/>
</dbReference>
<dbReference type="UniPathway" id="UPA00241">
    <property type="reaction ID" value="UER00353"/>
</dbReference>
<dbReference type="InterPro" id="IPR036551">
    <property type="entry name" value="Flavin_trans-like"/>
</dbReference>
<feature type="domain" description="DNA/pantothenate metabolism flavoprotein C-terminal" evidence="6">
    <location>
        <begin position="190"/>
        <end position="401"/>
    </location>
</feature>
<keyword evidence="3 4" id="KW-0285">Flavoprotein</keyword>
<dbReference type="EMBL" id="FPCH01000003">
    <property type="protein sequence ID" value="SFV37971.1"/>
    <property type="molecule type" value="Genomic_DNA"/>
</dbReference>
<dbReference type="GO" id="GO:0015937">
    <property type="term" value="P:coenzyme A biosynthetic process"/>
    <property type="evidence" value="ECO:0007669"/>
    <property type="project" value="UniProtKB-UniRule"/>
</dbReference>
<evidence type="ECO:0000259" key="6">
    <source>
        <dbReference type="Pfam" id="PF04127"/>
    </source>
</evidence>
<comment type="pathway">
    <text evidence="3 4">Cofactor biosynthesis; coenzyme A biosynthesis; CoA from (R)-pantothenate: step 2/5.</text>
</comment>
<evidence type="ECO:0000256" key="3">
    <source>
        <dbReference type="HAMAP-Rule" id="MF_02225"/>
    </source>
</evidence>
<feature type="binding site" evidence="3">
    <location>
        <position position="330"/>
    </location>
    <ligand>
        <name>CTP</name>
        <dbReference type="ChEBI" id="CHEBI:37563"/>
    </ligand>
</feature>
<keyword evidence="1 3" id="KW-0210">Decarboxylase</keyword>
<feature type="region of interest" description="Phosphopantothenate--cysteine ligase" evidence="3">
    <location>
        <begin position="195"/>
        <end position="411"/>
    </location>
</feature>
<dbReference type="GO" id="GO:0046872">
    <property type="term" value="F:metal ion binding"/>
    <property type="evidence" value="ECO:0007669"/>
    <property type="project" value="UniProtKB-KW"/>
</dbReference>
<dbReference type="Proteomes" id="UP000199423">
    <property type="component" value="Unassembled WGS sequence"/>
</dbReference>
<comment type="caution">
    <text evidence="3">Lacks conserved residue(s) required for the propagation of feature annotation.</text>
</comment>
<dbReference type="EC" id="4.1.1.36" evidence="3"/>
<keyword evidence="3 4" id="KW-0436">Ligase</keyword>
<dbReference type="Pfam" id="PF04127">
    <property type="entry name" value="DFP"/>
    <property type="match status" value="1"/>
</dbReference>
<keyword evidence="2 3" id="KW-0456">Lyase</keyword>
<dbReference type="Gene3D" id="3.40.50.10300">
    <property type="entry name" value="CoaB-like"/>
    <property type="match status" value="1"/>
</dbReference>
<gene>
    <name evidence="3" type="primary">coaBC</name>
    <name evidence="7" type="ORF">SAMN04488557_3431</name>
</gene>
<dbReference type="InterPro" id="IPR007085">
    <property type="entry name" value="DNA/pantothenate-metab_flavo_C"/>
</dbReference>
<dbReference type="PANTHER" id="PTHR14359:SF6">
    <property type="entry name" value="PHOSPHOPANTOTHENOYLCYSTEINE DECARBOXYLASE"/>
    <property type="match status" value="1"/>
</dbReference>
<dbReference type="GO" id="GO:0010181">
    <property type="term" value="F:FMN binding"/>
    <property type="evidence" value="ECO:0007669"/>
    <property type="project" value="UniProtKB-UniRule"/>
</dbReference>
<comment type="catalytic activity">
    <reaction evidence="3 4">
        <text>N-[(R)-4-phosphopantothenoyl]-L-cysteine + H(+) = (R)-4'-phosphopantetheine + CO2</text>
        <dbReference type="Rhea" id="RHEA:16793"/>
        <dbReference type="ChEBI" id="CHEBI:15378"/>
        <dbReference type="ChEBI" id="CHEBI:16526"/>
        <dbReference type="ChEBI" id="CHEBI:59458"/>
        <dbReference type="ChEBI" id="CHEBI:61723"/>
        <dbReference type="EC" id="4.1.1.36"/>
    </reaction>
</comment>
<keyword evidence="3" id="KW-0460">Magnesium</keyword>
<comment type="cofactor">
    <cofactor evidence="3">
        <name>FMN</name>
        <dbReference type="ChEBI" id="CHEBI:58210"/>
    </cofactor>
    <text evidence="3">Binds 1 FMN per subunit.</text>
</comment>
<protein>
    <recommendedName>
        <fullName evidence="3">Coenzyme A biosynthesis bifunctional protein CoaBC</fullName>
    </recommendedName>
    <alternativeName>
        <fullName evidence="3">DNA/pantothenate metabolism flavoprotein</fullName>
    </alternativeName>
    <alternativeName>
        <fullName evidence="3">Phosphopantothenoylcysteine synthetase/decarboxylase</fullName>
        <shortName evidence="3">PPCS-PPCDC</shortName>
    </alternativeName>
    <domain>
        <recommendedName>
            <fullName evidence="3">Phosphopantothenoylcysteine decarboxylase</fullName>
            <shortName evidence="3">PPC decarboxylase</shortName>
            <shortName evidence="3">PPC-DC</shortName>
            <ecNumber evidence="3">4.1.1.36</ecNumber>
        </recommendedName>
        <alternativeName>
            <fullName evidence="3">CoaC</fullName>
        </alternativeName>
    </domain>
    <domain>
        <recommendedName>
            <fullName evidence="3">Phosphopantothenate--cysteine ligase</fullName>
            <ecNumber evidence="3">6.3.2.5</ecNumber>
        </recommendedName>
        <alternativeName>
            <fullName evidence="3">CoaB</fullName>
        </alternativeName>
        <alternativeName>
            <fullName evidence="3">Phosphopantothenoylcysteine synthetase</fullName>
            <shortName evidence="3">PPC synthetase</shortName>
            <shortName evidence="3">PPC-S</shortName>
        </alternativeName>
    </domain>
</protein>
<dbReference type="EC" id="6.3.2.5" evidence="3"/>
<keyword evidence="3 4" id="KW-0288">FMN</keyword>
<comment type="function">
    <text evidence="4">Catalyzes two steps in the biosynthesis of coenzyme A. In the first step cysteine is conjugated to 4'-phosphopantothenate to form 4-phosphopantothenoylcysteine, in the latter compound is decarboxylated to form 4'-phosphopantotheine.</text>
</comment>
<name>A0A1I7NTH1_9HYPH</name>
<dbReference type="Gene3D" id="3.40.50.1950">
    <property type="entry name" value="Flavin prenyltransferase-like"/>
    <property type="match status" value="1"/>
</dbReference>
<dbReference type="STRING" id="51670.SAMN04488557_3431"/>
<dbReference type="InterPro" id="IPR003382">
    <property type="entry name" value="Flavoprotein"/>
</dbReference>
<dbReference type="PANTHER" id="PTHR14359">
    <property type="entry name" value="HOMO-OLIGOMERIC FLAVIN CONTAINING CYS DECARBOXYLASE FAMILY"/>
    <property type="match status" value="1"/>
</dbReference>
<comment type="similarity">
    <text evidence="3 4">In the N-terminal section; belongs to the HFCD (homo-oligomeric flavin containing Cys decarboxylase) superfamily.</text>
</comment>
<dbReference type="SUPFAM" id="SSF52507">
    <property type="entry name" value="Homo-oligomeric flavin-containing Cys decarboxylases, HFCD"/>
    <property type="match status" value="1"/>
</dbReference>
<keyword evidence="8" id="KW-1185">Reference proteome</keyword>
<comment type="catalytic activity">
    <reaction evidence="3 4">
        <text>(R)-4'-phosphopantothenate + L-cysteine + CTP = N-[(R)-4-phosphopantothenoyl]-L-cysteine + CMP + diphosphate + H(+)</text>
        <dbReference type="Rhea" id="RHEA:19397"/>
        <dbReference type="ChEBI" id="CHEBI:10986"/>
        <dbReference type="ChEBI" id="CHEBI:15378"/>
        <dbReference type="ChEBI" id="CHEBI:33019"/>
        <dbReference type="ChEBI" id="CHEBI:35235"/>
        <dbReference type="ChEBI" id="CHEBI:37563"/>
        <dbReference type="ChEBI" id="CHEBI:59458"/>
        <dbReference type="ChEBI" id="CHEBI:60377"/>
        <dbReference type="EC" id="6.3.2.5"/>
    </reaction>
</comment>
<sequence>MSSAKRILLIIGGGIAAYKCLDLIRRLRERGHSVRAVMTKAAHHFVTPLSVGALTNERVLTDLFDLDEEREIGHIRLARDSDLIVVAPATADLIARMAGGHADDLATAVLLATEKPVVLAPAMNPAMWRNPATRRNVAQLKADGVRIIGPAVGEMAERGEAGPGRLVEVPELIAAIEGAFEAGASRGGVLEGRHVIITSGPTHEPIDPIRYLANRSSGKQGFELATAAAELGARVTLITGPVSLSEPAGVEIVRIKTAAEMLEAVKAALPADIAVFAAAVADWRVETIQTEKIKKSEKTGAPTLSLTENPDILKMIARPGPERPRLVIGFAAETQNVLTHAQAKLKSKRADWIVANDVSPSSGVMGGENNTVHLITASGVESWPEMSKAKVARKLMERAAEQLHAKRTAAE</sequence>
<evidence type="ECO:0000313" key="8">
    <source>
        <dbReference type="Proteomes" id="UP000199423"/>
    </source>
</evidence>
<evidence type="ECO:0000256" key="1">
    <source>
        <dbReference type="ARBA" id="ARBA00022793"/>
    </source>
</evidence>
<feature type="domain" description="Flavoprotein" evidence="5">
    <location>
        <begin position="5"/>
        <end position="157"/>
    </location>
</feature>
<evidence type="ECO:0000259" key="5">
    <source>
        <dbReference type="Pfam" id="PF02441"/>
    </source>
</evidence>
<dbReference type="InterPro" id="IPR035929">
    <property type="entry name" value="CoaB-like_sf"/>
</dbReference>
<feature type="region of interest" description="Phosphopantothenoylcysteine decarboxylase" evidence="3">
    <location>
        <begin position="1"/>
        <end position="194"/>
    </location>
</feature>
<dbReference type="HAMAP" id="MF_02225">
    <property type="entry name" value="CoaBC"/>
    <property type="match status" value="1"/>
</dbReference>
<keyword evidence="3" id="KW-0511">Multifunctional enzyme</keyword>
<evidence type="ECO:0000256" key="2">
    <source>
        <dbReference type="ARBA" id="ARBA00023239"/>
    </source>
</evidence>
<accession>A0A1I7NTH1</accession>
<feature type="binding site" evidence="3">
    <location>
        <position position="344"/>
    </location>
    <ligand>
        <name>CTP</name>
        <dbReference type="ChEBI" id="CHEBI:37563"/>
    </ligand>
</feature>
<dbReference type="SUPFAM" id="SSF102645">
    <property type="entry name" value="CoaB-like"/>
    <property type="match status" value="1"/>
</dbReference>
<comment type="function">
    <text evidence="3">Catalyzes two sequential steps in the biosynthesis of coenzyme A. In the first step cysteine is conjugated to 4'-phosphopantothenate to form 4-phosphopantothenoylcysteine. In the second step the latter compound is decarboxylated to form 4'-phosphopantotheine.</text>
</comment>
<dbReference type="GO" id="GO:0015941">
    <property type="term" value="P:pantothenate catabolic process"/>
    <property type="evidence" value="ECO:0007669"/>
    <property type="project" value="InterPro"/>
</dbReference>
<feature type="binding site" evidence="3">
    <location>
        <position position="348"/>
    </location>
    <ligand>
        <name>CTP</name>
        <dbReference type="ChEBI" id="CHEBI:37563"/>
    </ligand>
</feature>
<feature type="binding site" evidence="3">
    <location>
        <position position="292"/>
    </location>
    <ligand>
        <name>CTP</name>
        <dbReference type="ChEBI" id="CHEBI:37563"/>
    </ligand>
</feature>
<evidence type="ECO:0000256" key="4">
    <source>
        <dbReference type="RuleBase" id="RU364078"/>
    </source>
</evidence>
<dbReference type="AlphaFoldDB" id="A0A1I7NTH1"/>
<dbReference type="GO" id="GO:0071513">
    <property type="term" value="C:phosphopantothenoylcysteine decarboxylase complex"/>
    <property type="evidence" value="ECO:0007669"/>
    <property type="project" value="TreeGrafter"/>
</dbReference>
<dbReference type="RefSeq" id="WP_092868895.1">
    <property type="nucleotide sequence ID" value="NZ_FPCH01000003.1"/>
</dbReference>
<organism evidence="7 8">
    <name type="scientific">Hyphomicrobium facile</name>
    <dbReference type="NCBI Taxonomy" id="51670"/>
    <lineage>
        <taxon>Bacteria</taxon>
        <taxon>Pseudomonadati</taxon>
        <taxon>Pseudomonadota</taxon>
        <taxon>Alphaproteobacteria</taxon>
        <taxon>Hyphomicrobiales</taxon>
        <taxon>Hyphomicrobiaceae</taxon>
        <taxon>Hyphomicrobium</taxon>
    </lineage>
</organism>
<dbReference type="GO" id="GO:0004633">
    <property type="term" value="F:phosphopantothenoylcysteine decarboxylase activity"/>
    <property type="evidence" value="ECO:0007669"/>
    <property type="project" value="UniProtKB-UniRule"/>
</dbReference>
<dbReference type="NCBIfam" id="TIGR00521">
    <property type="entry name" value="coaBC_dfp"/>
    <property type="match status" value="1"/>
</dbReference>
<proteinExistence type="inferred from homology"/>
<feature type="binding site" evidence="3">
    <location>
        <begin position="310"/>
        <end position="313"/>
    </location>
    <ligand>
        <name>CTP</name>
        <dbReference type="ChEBI" id="CHEBI:37563"/>
    </ligand>
</feature>
<feature type="binding site" evidence="3">
    <location>
        <position position="282"/>
    </location>
    <ligand>
        <name>CTP</name>
        <dbReference type="ChEBI" id="CHEBI:37563"/>
    </ligand>
</feature>
<dbReference type="OrthoDB" id="9802554at2"/>